<feature type="region of interest" description="Disordered" evidence="6">
    <location>
        <begin position="1400"/>
        <end position="1419"/>
    </location>
</feature>
<keyword evidence="5" id="KW-0233">DNA recombination</keyword>
<dbReference type="InterPro" id="IPR055475">
    <property type="entry name" value="DUF7047"/>
</dbReference>
<dbReference type="Gene3D" id="3.30.70.270">
    <property type="match status" value="1"/>
</dbReference>
<dbReference type="InterPro" id="IPR002156">
    <property type="entry name" value="RNaseH_domain"/>
</dbReference>
<evidence type="ECO:0000256" key="5">
    <source>
        <dbReference type="ARBA" id="ARBA00023172"/>
    </source>
</evidence>
<dbReference type="SUPFAM" id="SSF57756">
    <property type="entry name" value="Retrovirus zinc finger-like domains"/>
    <property type="match status" value="1"/>
</dbReference>
<keyword evidence="4" id="KW-0255">Endonuclease</keyword>
<proteinExistence type="predicted"/>
<dbReference type="InterPro" id="IPR001584">
    <property type="entry name" value="Integrase_cat-core"/>
</dbReference>
<dbReference type="GO" id="GO:0042575">
    <property type="term" value="C:DNA polymerase complex"/>
    <property type="evidence" value="ECO:0007669"/>
    <property type="project" value="UniProtKB-ARBA"/>
</dbReference>
<keyword evidence="1" id="KW-0808">Transferase</keyword>
<feature type="domain" description="Integrase catalytic" evidence="7">
    <location>
        <begin position="1175"/>
        <end position="1296"/>
    </location>
</feature>
<dbReference type="Gene3D" id="3.30.420.10">
    <property type="entry name" value="Ribonuclease H-like superfamily/Ribonuclease H"/>
    <property type="match status" value="2"/>
</dbReference>
<protein>
    <recommendedName>
        <fullName evidence="7">Integrase catalytic domain-containing protein</fullName>
    </recommendedName>
</protein>
<dbReference type="GO" id="GO:0004523">
    <property type="term" value="F:RNA-DNA hybrid ribonuclease activity"/>
    <property type="evidence" value="ECO:0007669"/>
    <property type="project" value="InterPro"/>
</dbReference>
<dbReference type="InterPro" id="IPR043502">
    <property type="entry name" value="DNA/RNA_pol_sf"/>
</dbReference>
<evidence type="ECO:0000313" key="8">
    <source>
        <dbReference type="EMBL" id="KFD50477.1"/>
    </source>
</evidence>
<dbReference type="InterPro" id="IPR021109">
    <property type="entry name" value="Peptidase_aspartic_dom_sf"/>
</dbReference>
<evidence type="ECO:0000256" key="2">
    <source>
        <dbReference type="ARBA" id="ARBA00022695"/>
    </source>
</evidence>
<keyword evidence="2" id="KW-0548">Nucleotidyltransferase</keyword>
<keyword evidence="9" id="KW-1185">Reference proteome</keyword>
<name>A0A085LZT1_9BILA</name>
<feature type="region of interest" description="Disordered" evidence="6">
    <location>
        <begin position="1066"/>
        <end position="1094"/>
    </location>
</feature>
<dbReference type="Pfam" id="PF00078">
    <property type="entry name" value="RVT_1"/>
    <property type="match status" value="1"/>
</dbReference>
<dbReference type="Gene3D" id="2.40.70.10">
    <property type="entry name" value="Acid Proteases"/>
    <property type="match status" value="1"/>
</dbReference>
<evidence type="ECO:0000313" key="9">
    <source>
        <dbReference type="Proteomes" id="UP000030764"/>
    </source>
</evidence>
<keyword evidence="4" id="KW-0378">Hydrolase</keyword>
<evidence type="ECO:0000259" key="7">
    <source>
        <dbReference type="PROSITE" id="PS50994"/>
    </source>
</evidence>
<dbReference type="InterPro" id="IPR036397">
    <property type="entry name" value="RNaseH_sf"/>
</dbReference>
<dbReference type="InterPro" id="IPR012337">
    <property type="entry name" value="RNaseH-like_sf"/>
</dbReference>
<dbReference type="SUPFAM" id="SSF53098">
    <property type="entry name" value="Ribonuclease H-like"/>
    <property type="match status" value="1"/>
</dbReference>
<dbReference type="Pfam" id="PF23088">
    <property type="entry name" value="DUF7047"/>
    <property type="match status" value="1"/>
</dbReference>
<feature type="compositionally biased region" description="Basic and acidic residues" evidence="6">
    <location>
        <begin position="1066"/>
        <end position="1088"/>
    </location>
</feature>
<dbReference type="InterPro" id="IPR050951">
    <property type="entry name" value="Retrovirus_Pol_polyprotein"/>
</dbReference>
<evidence type="ECO:0000256" key="4">
    <source>
        <dbReference type="ARBA" id="ARBA00022759"/>
    </source>
</evidence>
<sequence length="1466" mass="163457">MEKSLDLRLIPEYDGTARQSIAEWLEKVELVCKLRGIDNIADVIPLRLTDGAFAVYLQLADEERRSPDKLKDALLGAFSADPYDAYEEFITRKLGAEEAPDVFLAALRRLASCFGGVPEKALACAFVSGLPENLRKLLKAGARMDDLSLNQIVGRVRAIIKDERPIGVQEVCLGARDSKARSQTEGSARRCFACDGLDHFVRDCPTRTQGQRHDYKGKRVRGGAAGILPSQTMIGALPTVQVEVDGVERNVLVDTGCSKCVAHVSCCASWRKSPASIIAVDGSEIRCQGLGTVQLQSAEGGRAKVDVVVTVRKPLGFDFILGMNAVMALGGVSISPRRHVRFGTEREEISAAGVAGIKLEEKDFALTFDPVARCWTTAWRWSDGRGPDVLRNKVKEYAPAAGAKTAYREELRNWIENGWLVPYDEKKYGPAKGLIPLIAVVQRCKEKVRPVMDFRELNAFIETFTADADVCAQRLREWRRQGPNVSVIDLKAAYLQIHVEKSSWPLQTVTFDGRRFCLTRLGFGLNVAPLVMKAVLNCVLAKDEDIKRGTSAYLDDILVNEDIVKASRVEEHLERYGLLCKPPERVGDGTRVLRLRVWGERDRLVWRRDTKVGDVPQRLSRRSVFSYCGRLTGHFPVCGWLRVAAAFLKRAVTAATSSWDEAVESSWLKTFLGEIAARMSKEDPVRGTWNVSGERARLWVDASALAIGAALEVDGSIVEDAAWLRPNDACHINMAEVDAAIKGLNLALSWNMKTVELMTDSSTVFRWISNGLSGRTRLKTKAANEMLIRRRIGTVLSLVREYDLKLTVKLVKSADNKADVLTRVPHRWLAIASAANKPVCAATGDGSAEQWISRVHHTAGHPGVRRTTYFARRVQPTVSRRLVRQVVTDCEVCRTVDPAPVKWKRGTLAVQETWRRVGMDITHYRGRPYLTLIDCGPSRFAVWRSLRLQASADVVQELEAGFGEPRKEEQPKHGPYAVGDKVWVKPPGARCDTHYRPGTVTGTLSRQAAIVNGTPRHVRDLRRRPHSEEAGNKELQADDQDDDLVICEDRRINDGFFDGLLMDIKRPLRQDPPENEGAERDADTEAHRHGPLTGERADVLTRVPHRWLAIASAANKPVCAATGDGSAEQWISRVHHTAGHPGVRRTTYFARRVQPTVSRRLVRQVVTDCEVCRTVDPAPVKWKRGTLAVQETWRRVGMDITHYRGRPYLTLIDCGPSRFAVWRSLRLQASADVVQELEAVFCERGAPEELLADNDTAFKSKMFAQLMVRWNVNLRFRCAYVPSGNGIAERCHRTVKVIAARKGCSISEAVYLYNMTPRDDCTAQSAPASEIYRYDVRLRGFGEPRKEEQPKHGPYAVGDKVWVKPPGARCDTHYRPGTVTGTLSRQAAIVNGTPRHVRDFRGRPHSEEAGNKELQADDQDDNLVIYFPGQDAARPEDLGQVTGTATDALRRSARVRKPRVLDCCDH</sequence>
<gene>
    <name evidence="8" type="ORF">M513_08704</name>
</gene>
<keyword evidence="3" id="KW-0540">Nuclease</keyword>
<organism evidence="8 9">
    <name type="scientific">Trichuris suis</name>
    <name type="common">pig whipworm</name>
    <dbReference type="NCBI Taxonomy" id="68888"/>
    <lineage>
        <taxon>Eukaryota</taxon>
        <taxon>Metazoa</taxon>
        <taxon>Ecdysozoa</taxon>
        <taxon>Nematoda</taxon>
        <taxon>Enoplea</taxon>
        <taxon>Dorylaimia</taxon>
        <taxon>Trichinellida</taxon>
        <taxon>Trichuridae</taxon>
        <taxon>Trichuris</taxon>
    </lineage>
</organism>
<dbReference type="GO" id="GO:0008270">
    <property type="term" value="F:zinc ion binding"/>
    <property type="evidence" value="ECO:0007669"/>
    <property type="project" value="InterPro"/>
</dbReference>
<accession>A0A085LZT1</accession>
<dbReference type="InterPro" id="IPR000477">
    <property type="entry name" value="RT_dom"/>
</dbReference>
<evidence type="ECO:0000256" key="3">
    <source>
        <dbReference type="ARBA" id="ARBA00022722"/>
    </source>
</evidence>
<evidence type="ECO:0000256" key="6">
    <source>
        <dbReference type="SAM" id="MobiDB-lite"/>
    </source>
</evidence>
<reference evidence="8 9" key="1">
    <citation type="journal article" date="2014" name="Nat. Genet.">
        <title>Genome and transcriptome of the porcine whipworm Trichuris suis.</title>
        <authorList>
            <person name="Jex A.R."/>
            <person name="Nejsum P."/>
            <person name="Schwarz E.M."/>
            <person name="Hu L."/>
            <person name="Young N.D."/>
            <person name="Hall R.S."/>
            <person name="Korhonen P.K."/>
            <person name="Liao S."/>
            <person name="Thamsborg S."/>
            <person name="Xia J."/>
            <person name="Xu P."/>
            <person name="Wang S."/>
            <person name="Scheerlinck J.P."/>
            <person name="Hofmann A."/>
            <person name="Sternberg P.W."/>
            <person name="Wang J."/>
            <person name="Gasser R.B."/>
        </authorList>
    </citation>
    <scope>NUCLEOTIDE SEQUENCE [LARGE SCALE GENOMIC DNA]</scope>
    <source>
        <strain evidence="8">DCEP-RM93M</strain>
    </source>
</reference>
<dbReference type="InterPro" id="IPR043128">
    <property type="entry name" value="Rev_trsase/Diguanyl_cyclase"/>
</dbReference>
<dbReference type="EMBL" id="KL363253">
    <property type="protein sequence ID" value="KFD50477.1"/>
    <property type="molecule type" value="Genomic_DNA"/>
</dbReference>
<dbReference type="SUPFAM" id="SSF56672">
    <property type="entry name" value="DNA/RNA polymerases"/>
    <property type="match status" value="1"/>
</dbReference>
<dbReference type="Pfam" id="PF13456">
    <property type="entry name" value="RVT_3"/>
    <property type="match status" value="1"/>
</dbReference>
<dbReference type="Gene3D" id="3.10.10.10">
    <property type="entry name" value="HIV Type 1 Reverse Transcriptase, subunit A, domain 1"/>
    <property type="match status" value="1"/>
</dbReference>
<dbReference type="Proteomes" id="UP000030764">
    <property type="component" value="Unassembled WGS sequence"/>
</dbReference>
<dbReference type="GO" id="GO:0015074">
    <property type="term" value="P:DNA integration"/>
    <property type="evidence" value="ECO:0007669"/>
    <property type="project" value="InterPro"/>
</dbReference>
<dbReference type="PROSITE" id="PS50994">
    <property type="entry name" value="INTEGRASE"/>
    <property type="match status" value="1"/>
</dbReference>
<dbReference type="PANTHER" id="PTHR37984">
    <property type="entry name" value="PROTEIN CBG26694"/>
    <property type="match status" value="1"/>
</dbReference>
<dbReference type="InterPro" id="IPR036875">
    <property type="entry name" value="Znf_CCHC_sf"/>
</dbReference>
<dbReference type="CDD" id="cd00303">
    <property type="entry name" value="retropepsin_like"/>
    <property type="match status" value="1"/>
</dbReference>
<evidence type="ECO:0000256" key="1">
    <source>
        <dbReference type="ARBA" id="ARBA00022679"/>
    </source>
</evidence>
<dbReference type="PANTHER" id="PTHR37984:SF5">
    <property type="entry name" value="PROTEIN NYNRIN-LIKE"/>
    <property type="match status" value="1"/>
</dbReference>
<feature type="compositionally biased region" description="Basic and acidic residues" evidence="6">
    <location>
        <begin position="1400"/>
        <end position="1415"/>
    </location>
</feature>
<dbReference type="GO" id="GO:0003676">
    <property type="term" value="F:nucleic acid binding"/>
    <property type="evidence" value="ECO:0007669"/>
    <property type="project" value="InterPro"/>
</dbReference>